<protein>
    <submittedName>
        <fullName evidence="1">Chorismate-binding protein</fullName>
    </submittedName>
</protein>
<dbReference type="InterPro" id="IPR043131">
    <property type="entry name" value="BCAT-like_N"/>
</dbReference>
<dbReference type="Gene3D" id="3.20.10.10">
    <property type="entry name" value="D-amino Acid Aminotransferase, subunit A, domain 2"/>
    <property type="match status" value="1"/>
</dbReference>
<accession>A0A3S0RP00</accession>
<name>A0A3S0RP00_9BACT</name>
<evidence type="ECO:0000313" key="2">
    <source>
        <dbReference type="Proteomes" id="UP000278983"/>
    </source>
</evidence>
<comment type="caution">
    <text evidence="1">The sequence shown here is derived from an EMBL/GenBank/DDBJ whole genome shotgun (WGS) entry which is preliminary data.</text>
</comment>
<dbReference type="AlphaFoldDB" id="A0A3S0RP00"/>
<dbReference type="RefSeq" id="WP_126678516.1">
    <property type="nucleotide sequence ID" value="NZ_RYYU01000001.1"/>
</dbReference>
<organism evidence="1 2">
    <name type="scientific">Prevotella koreensis</name>
    <dbReference type="NCBI Taxonomy" id="2490854"/>
    <lineage>
        <taxon>Bacteria</taxon>
        <taxon>Pseudomonadati</taxon>
        <taxon>Bacteroidota</taxon>
        <taxon>Bacteroidia</taxon>
        <taxon>Bacteroidales</taxon>
        <taxon>Prevotellaceae</taxon>
        <taxon>Prevotella</taxon>
    </lineage>
</organism>
<dbReference type="Gene3D" id="3.30.470.10">
    <property type="match status" value="1"/>
</dbReference>
<dbReference type="Pfam" id="PF01063">
    <property type="entry name" value="Aminotran_4"/>
    <property type="match status" value="1"/>
</dbReference>
<dbReference type="EMBL" id="RYYU01000001">
    <property type="protein sequence ID" value="RUL59356.1"/>
    <property type="molecule type" value="Genomic_DNA"/>
</dbReference>
<reference evidence="1 2" key="1">
    <citation type="submission" date="2018-12" db="EMBL/GenBank/DDBJ databases">
        <title>Genome sequencing of Prevotella sp. KCOM 3155 (= JS262).</title>
        <authorList>
            <person name="Kook J.-K."/>
            <person name="Park S.-N."/>
            <person name="Lim Y.K."/>
        </authorList>
    </citation>
    <scope>NUCLEOTIDE SEQUENCE [LARGE SCALE GENOMIC DNA]</scope>
    <source>
        <strain evidence="1 2">KCOM 3155</strain>
    </source>
</reference>
<dbReference type="InterPro" id="IPR001544">
    <property type="entry name" value="Aminotrans_IV"/>
</dbReference>
<dbReference type="InterPro" id="IPR036038">
    <property type="entry name" value="Aminotransferase-like"/>
</dbReference>
<dbReference type="Proteomes" id="UP000278983">
    <property type="component" value="Unassembled WGS sequence"/>
</dbReference>
<dbReference type="OrthoDB" id="1148709at2"/>
<gene>
    <name evidence="1" type="ORF">EHV08_06005</name>
</gene>
<keyword evidence="2" id="KW-1185">Reference proteome</keyword>
<evidence type="ECO:0000313" key="1">
    <source>
        <dbReference type="EMBL" id="RUL59356.1"/>
    </source>
</evidence>
<dbReference type="InterPro" id="IPR043132">
    <property type="entry name" value="BCAT-like_C"/>
</dbReference>
<dbReference type="GO" id="GO:0003824">
    <property type="term" value="F:catalytic activity"/>
    <property type="evidence" value="ECO:0007669"/>
    <property type="project" value="InterPro"/>
</dbReference>
<proteinExistence type="predicted"/>
<sequence>MCRFIETIKVVDGKIMNLERHVQRVMKTAKHFQYNELHIDRERLESIAKASVGISKLRFIYDCTGIHDITCTPYMMRRISQLLLADGNAIDYSFKYEDRTMLDSMKRHSGKETEMLIVKDGFVTDTTYTNVVFNDGKQWLTPRKPLLAGTKRALLIEKGLITEHDIKPSDINNYHSIALFNAMIELGEAVLPISAIKK</sequence>
<dbReference type="SUPFAM" id="SSF56752">
    <property type="entry name" value="D-aminoacid aminotransferase-like PLP-dependent enzymes"/>
    <property type="match status" value="1"/>
</dbReference>